<dbReference type="SUPFAM" id="SSF69318">
    <property type="entry name" value="Integrin alpha N-terminal domain"/>
    <property type="match status" value="1"/>
</dbReference>
<proteinExistence type="predicted"/>
<comment type="subcellular location">
    <subcellularLocation>
        <location evidence="1">Secreted</location>
    </subcellularLocation>
</comment>
<dbReference type="Pfam" id="PF13517">
    <property type="entry name" value="FG-GAP_3"/>
    <property type="match status" value="1"/>
</dbReference>
<dbReference type="OrthoDB" id="6057489at2"/>
<dbReference type="Gene3D" id="2.150.10.10">
    <property type="entry name" value="Serralysin-like metalloprotease, C-terminal"/>
    <property type="match status" value="4"/>
</dbReference>
<dbReference type="EMBL" id="VOSK01000246">
    <property type="protein sequence ID" value="MPR29585.1"/>
    <property type="molecule type" value="Genomic_DNA"/>
</dbReference>
<reference evidence="4 5" key="1">
    <citation type="journal article" date="2019" name="Syst. Appl. Microbiol.">
        <title>Microvirga tunisiensis sp. nov., a root nodule symbiotic bacterium isolated from Lupinus micranthus and L. luteus grown in Northern Tunisia.</title>
        <authorList>
            <person name="Msaddak A."/>
            <person name="Rejili M."/>
            <person name="Duran D."/>
            <person name="Mars M."/>
            <person name="Palacios J.M."/>
            <person name="Ruiz-Argueso T."/>
            <person name="Rey L."/>
            <person name="Imperial J."/>
        </authorList>
    </citation>
    <scope>NUCLEOTIDE SEQUENCE [LARGE SCALE GENOMIC DNA]</scope>
    <source>
        <strain evidence="4 5">Lmie10</strain>
    </source>
</reference>
<dbReference type="InterPro" id="IPR011049">
    <property type="entry name" value="Serralysin-like_metalloprot_C"/>
</dbReference>
<dbReference type="Pfam" id="PF00353">
    <property type="entry name" value="HemolysinCabind"/>
    <property type="match status" value="5"/>
</dbReference>
<dbReference type="AlphaFoldDB" id="A0A5N7MRF3"/>
<name>A0A5N7MRF3_9HYPH</name>
<dbReference type="PROSITE" id="PS00330">
    <property type="entry name" value="HEMOLYSIN_CALCIUM"/>
    <property type="match status" value="6"/>
</dbReference>
<dbReference type="RefSeq" id="WP_152716477.1">
    <property type="nucleotide sequence ID" value="NZ_VOSJ01000264.1"/>
</dbReference>
<keyword evidence="2" id="KW-0964">Secreted</keyword>
<dbReference type="SUPFAM" id="SSF51120">
    <property type="entry name" value="beta-Roll"/>
    <property type="match status" value="2"/>
</dbReference>
<dbReference type="InterPro" id="IPR028994">
    <property type="entry name" value="Integrin_alpha_N"/>
</dbReference>
<dbReference type="GO" id="GO:0005509">
    <property type="term" value="F:calcium ion binding"/>
    <property type="evidence" value="ECO:0007669"/>
    <property type="project" value="InterPro"/>
</dbReference>
<dbReference type="PRINTS" id="PR00313">
    <property type="entry name" value="CABNDNGRPT"/>
</dbReference>
<evidence type="ECO:0000313" key="5">
    <source>
        <dbReference type="Proteomes" id="UP000403266"/>
    </source>
</evidence>
<protein>
    <recommendedName>
        <fullName evidence="6">Calcium-binding protein</fullName>
    </recommendedName>
</protein>
<sequence length="704" mass="71229">MIATDGSDTLEGTLGSDTLRGGRGDDTYYVNHFDDRVLEEPGEGNDIVLSSINFALAQGSEVEVLRAIVAAGLALTGNEFSNTIIGSVGNDTLDGGGGVDSLAGGGGNDTYLVDDPLDLTTEAAGAGYDTVLTNVSYSLTDTSEIEELKARGTAPINLAGNSLDNSLFGNVAANEIHGRAGNDAIYGDGGDDRLSGDDGQDTLYGGMGDDRLDGGNGDDWLYGDVGNDTFIGGDGNDVLYGGVGDDYLDAGSGDDIIYGDVGNDTVHGGSGNDLIYGGPGNGLHYGGGDNDAIYGSFNNDVIFGEAGDDRLSGDSGSDFIDGGDGDDVLVGGGGSDILDGGAGFDAAVFLGHFDRYDLMWRDSQSIIVIDQLGTDGTEFISNIEQFMFADVTYSFSDANFLAKLAKGGSYFNYSAIALAGFGSSSTAGGWTSNDRYPRQLADVNGDGRTDIVGFGEAGALVSLATPGGTFAGMSLALAGFGSSASAGGWASNDRYPRQLADVNGDGRTDILGFGEDGVLVSLAQADGTFGGMRLASAGFGASAASGGWASNDRYPRQLADVNGDGRADIVGFGEDGVYVALATGGGSFAGPTLTLAAFGASAAAGGWSSNGRYLRKLGDVNGDGRADIVAFSEAGVYVALASSNGSFLTPSFALPAFSAGAGGWASNSLYPRDLADVNGDGQADIVGFGSAGTYISFAKDTLLL</sequence>
<keyword evidence="3" id="KW-0732">Signal</keyword>
<gene>
    <name evidence="4" type="ORF">FS320_31995</name>
</gene>
<evidence type="ECO:0008006" key="6">
    <source>
        <dbReference type="Google" id="ProtNLM"/>
    </source>
</evidence>
<evidence type="ECO:0000256" key="2">
    <source>
        <dbReference type="ARBA" id="ARBA00022525"/>
    </source>
</evidence>
<comment type="caution">
    <text evidence="4">The sequence shown here is derived from an EMBL/GenBank/DDBJ whole genome shotgun (WGS) entry which is preliminary data.</text>
</comment>
<organism evidence="4 5">
    <name type="scientific">Microvirga tunisiensis</name>
    <dbReference type="NCBI Taxonomy" id="2108360"/>
    <lineage>
        <taxon>Bacteria</taxon>
        <taxon>Pseudomonadati</taxon>
        <taxon>Pseudomonadota</taxon>
        <taxon>Alphaproteobacteria</taxon>
        <taxon>Hyphomicrobiales</taxon>
        <taxon>Methylobacteriaceae</taxon>
        <taxon>Microvirga</taxon>
    </lineage>
</organism>
<dbReference type="Gene3D" id="2.130.10.130">
    <property type="entry name" value="Integrin alpha, N-terminal"/>
    <property type="match status" value="1"/>
</dbReference>
<dbReference type="InterPro" id="IPR018511">
    <property type="entry name" value="Hemolysin-typ_Ca-bd_CS"/>
</dbReference>
<keyword evidence="5" id="KW-1185">Reference proteome</keyword>
<dbReference type="PANTHER" id="PTHR38340">
    <property type="entry name" value="S-LAYER PROTEIN"/>
    <property type="match status" value="1"/>
</dbReference>
<dbReference type="InterPro" id="IPR050557">
    <property type="entry name" value="RTX_toxin/Mannuronan_C5-epim"/>
</dbReference>
<accession>A0A5N7MRF3</accession>
<evidence type="ECO:0000313" key="4">
    <source>
        <dbReference type="EMBL" id="MPR29585.1"/>
    </source>
</evidence>
<dbReference type="Proteomes" id="UP000403266">
    <property type="component" value="Unassembled WGS sequence"/>
</dbReference>
<dbReference type="InterPro" id="IPR001343">
    <property type="entry name" value="Hemolysn_Ca-bd"/>
</dbReference>
<dbReference type="GO" id="GO:0005576">
    <property type="term" value="C:extracellular region"/>
    <property type="evidence" value="ECO:0007669"/>
    <property type="project" value="UniProtKB-SubCell"/>
</dbReference>
<dbReference type="PANTHER" id="PTHR38340:SF1">
    <property type="entry name" value="S-LAYER PROTEIN"/>
    <property type="match status" value="1"/>
</dbReference>
<evidence type="ECO:0000256" key="1">
    <source>
        <dbReference type="ARBA" id="ARBA00004613"/>
    </source>
</evidence>
<dbReference type="InterPro" id="IPR013517">
    <property type="entry name" value="FG-GAP"/>
</dbReference>
<evidence type="ECO:0000256" key="3">
    <source>
        <dbReference type="ARBA" id="ARBA00022729"/>
    </source>
</evidence>